<keyword evidence="2" id="KW-1185">Reference proteome</keyword>
<name>A0A1I3N672_9SPIR</name>
<organism evidence="1 2">
    <name type="scientific">Treponema bryantii</name>
    <dbReference type="NCBI Taxonomy" id="163"/>
    <lineage>
        <taxon>Bacteria</taxon>
        <taxon>Pseudomonadati</taxon>
        <taxon>Spirochaetota</taxon>
        <taxon>Spirochaetia</taxon>
        <taxon>Spirochaetales</taxon>
        <taxon>Treponemataceae</taxon>
        <taxon>Treponema</taxon>
    </lineage>
</organism>
<evidence type="ECO:0000313" key="1">
    <source>
        <dbReference type="EMBL" id="SFJ04585.1"/>
    </source>
</evidence>
<dbReference type="Proteomes" id="UP000182737">
    <property type="component" value="Unassembled WGS sequence"/>
</dbReference>
<accession>A0A1I3N672</accession>
<protein>
    <submittedName>
        <fullName evidence="1">Uncharacterized protein</fullName>
    </submittedName>
</protein>
<sequence>MRFTELICFSLILCLCSISVSGSLSGISKIDKRICELKRKSDSLFFISESFKKVCNCGDDGDGRKNGSRSFEGWADMCRSLWKLESIEWKIFENTRDEESKEIIYYGCWNGPYGKGEVYARKSEKGDGK</sequence>
<dbReference type="AlphaFoldDB" id="A0A1I3N672"/>
<reference evidence="2" key="1">
    <citation type="submission" date="2016-10" db="EMBL/GenBank/DDBJ databases">
        <authorList>
            <person name="Varghese N."/>
            <person name="Submissions S."/>
        </authorList>
    </citation>
    <scope>NUCLEOTIDE SEQUENCE [LARGE SCALE GENOMIC DNA]</scope>
    <source>
        <strain evidence="2">XBD1002</strain>
    </source>
</reference>
<proteinExistence type="predicted"/>
<dbReference type="EMBL" id="FORI01000012">
    <property type="protein sequence ID" value="SFJ04585.1"/>
    <property type="molecule type" value="Genomic_DNA"/>
</dbReference>
<evidence type="ECO:0000313" key="2">
    <source>
        <dbReference type="Proteomes" id="UP000182737"/>
    </source>
</evidence>
<gene>
    <name evidence="1" type="ORF">SAMN04487775_11250</name>
</gene>